<accession>A0A0A9EFG7</accession>
<dbReference type="AlphaFoldDB" id="A0A0A9EFG7"/>
<proteinExistence type="predicted"/>
<name>A0A0A9EFG7_ARUDO</name>
<evidence type="ECO:0000313" key="1">
    <source>
        <dbReference type="EMBL" id="JAD98826.1"/>
    </source>
</evidence>
<reference evidence="1" key="1">
    <citation type="submission" date="2014-09" db="EMBL/GenBank/DDBJ databases">
        <authorList>
            <person name="Magalhaes I.L.F."/>
            <person name="Oliveira U."/>
            <person name="Santos F.R."/>
            <person name="Vidigal T.H.D.A."/>
            <person name="Brescovit A.D."/>
            <person name="Santos A.J."/>
        </authorList>
    </citation>
    <scope>NUCLEOTIDE SEQUENCE</scope>
    <source>
        <tissue evidence="1">Shoot tissue taken approximately 20 cm above the soil surface</tissue>
    </source>
</reference>
<dbReference type="EMBL" id="GBRH01199069">
    <property type="protein sequence ID" value="JAD98826.1"/>
    <property type="molecule type" value="Transcribed_RNA"/>
</dbReference>
<protein>
    <submittedName>
        <fullName evidence="1">Uncharacterized protein</fullName>
    </submittedName>
</protein>
<organism evidence="1">
    <name type="scientific">Arundo donax</name>
    <name type="common">Giant reed</name>
    <name type="synonym">Donax arundinaceus</name>
    <dbReference type="NCBI Taxonomy" id="35708"/>
    <lineage>
        <taxon>Eukaryota</taxon>
        <taxon>Viridiplantae</taxon>
        <taxon>Streptophyta</taxon>
        <taxon>Embryophyta</taxon>
        <taxon>Tracheophyta</taxon>
        <taxon>Spermatophyta</taxon>
        <taxon>Magnoliopsida</taxon>
        <taxon>Liliopsida</taxon>
        <taxon>Poales</taxon>
        <taxon>Poaceae</taxon>
        <taxon>PACMAD clade</taxon>
        <taxon>Arundinoideae</taxon>
        <taxon>Arundineae</taxon>
        <taxon>Arundo</taxon>
    </lineage>
</organism>
<sequence length="37" mass="4196">MVFSCSTCMRCLNIATGQNLVARTKIKYIYPTILKIT</sequence>
<reference evidence="1" key="2">
    <citation type="journal article" date="2015" name="Data Brief">
        <title>Shoot transcriptome of the giant reed, Arundo donax.</title>
        <authorList>
            <person name="Barrero R.A."/>
            <person name="Guerrero F.D."/>
            <person name="Moolhuijzen P."/>
            <person name="Goolsby J.A."/>
            <person name="Tidwell J."/>
            <person name="Bellgard S.E."/>
            <person name="Bellgard M.I."/>
        </authorList>
    </citation>
    <scope>NUCLEOTIDE SEQUENCE</scope>
    <source>
        <tissue evidence="1">Shoot tissue taken approximately 20 cm above the soil surface</tissue>
    </source>
</reference>